<dbReference type="InterPro" id="IPR008920">
    <property type="entry name" value="TF_FadR/GntR_C"/>
</dbReference>
<dbReference type="Pfam" id="PF00392">
    <property type="entry name" value="GntR"/>
    <property type="match status" value="1"/>
</dbReference>
<proteinExistence type="predicted"/>
<dbReference type="Gene3D" id="1.20.120.530">
    <property type="entry name" value="GntR ligand-binding domain-like"/>
    <property type="match status" value="1"/>
</dbReference>
<accession>A0AAE2RCZ0</accession>
<organism evidence="5 6">
    <name type="scientific">Agrobacterium vitis</name>
    <name type="common">Rhizobium vitis</name>
    <dbReference type="NCBI Taxonomy" id="373"/>
    <lineage>
        <taxon>Bacteria</taxon>
        <taxon>Pseudomonadati</taxon>
        <taxon>Pseudomonadota</taxon>
        <taxon>Alphaproteobacteria</taxon>
        <taxon>Hyphomicrobiales</taxon>
        <taxon>Rhizobiaceae</taxon>
        <taxon>Rhizobium/Agrobacterium group</taxon>
        <taxon>Agrobacterium</taxon>
    </lineage>
</organism>
<evidence type="ECO:0000313" key="6">
    <source>
        <dbReference type="Proteomes" id="UP000655037"/>
    </source>
</evidence>
<evidence type="ECO:0000256" key="2">
    <source>
        <dbReference type="ARBA" id="ARBA00023125"/>
    </source>
</evidence>
<dbReference type="InterPro" id="IPR000524">
    <property type="entry name" value="Tscrpt_reg_HTH_GntR"/>
</dbReference>
<dbReference type="SMART" id="SM00895">
    <property type="entry name" value="FCD"/>
    <property type="match status" value="1"/>
</dbReference>
<dbReference type="CDD" id="cd07377">
    <property type="entry name" value="WHTH_GntR"/>
    <property type="match status" value="1"/>
</dbReference>
<dbReference type="PANTHER" id="PTHR43537:SF41">
    <property type="entry name" value="TRANSCRIPTIONAL REGULATORY PROTEIN"/>
    <property type="match status" value="1"/>
</dbReference>
<dbReference type="GO" id="GO:0003700">
    <property type="term" value="F:DNA-binding transcription factor activity"/>
    <property type="evidence" value="ECO:0007669"/>
    <property type="project" value="InterPro"/>
</dbReference>
<dbReference type="RefSeq" id="WP_194416873.1">
    <property type="nucleotide sequence ID" value="NZ_JACXXJ020000005.1"/>
</dbReference>
<evidence type="ECO:0000259" key="4">
    <source>
        <dbReference type="PROSITE" id="PS50949"/>
    </source>
</evidence>
<protein>
    <submittedName>
        <fullName evidence="5">GntR family transcriptional regulator</fullName>
    </submittedName>
</protein>
<dbReference type="SUPFAM" id="SSF46785">
    <property type="entry name" value="Winged helix' DNA-binding domain"/>
    <property type="match status" value="1"/>
</dbReference>
<dbReference type="AlphaFoldDB" id="A0AAE2RCZ0"/>
<dbReference type="EMBL" id="JACXXJ020000005">
    <property type="protein sequence ID" value="MBF2716215.1"/>
    <property type="molecule type" value="Genomic_DNA"/>
</dbReference>
<sequence>MDITAQLRSAILEGKYPPGTLLSQTDLAREYAVSRIPIRDALLGLAADKLIEVLPGKGARVVTLSTKELEEVFELRIMLECDLLRRAVLNAGEEAKSEVLYVLKRSSLEAGRPGWQKGDWDFHRALYSAADRPRQLALVDELRKICVVQACKYTVLAAETERWLHDHEAIVEAYVGGCADEASALLTNHLRASLDKLLSLTRELDKDS</sequence>
<comment type="caution">
    <text evidence="5">The sequence shown here is derived from an EMBL/GenBank/DDBJ whole genome shotgun (WGS) entry which is preliminary data.</text>
</comment>
<evidence type="ECO:0000256" key="1">
    <source>
        <dbReference type="ARBA" id="ARBA00023015"/>
    </source>
</evidence>
<keyword evidence="2" id="KW-0238">DNA-binding</keyword>
<dbReference type="SUPFAM" id="SSF48008">
    <property type="entry name" value="GntR ligand-binding domain-like"/>
    <property type="match status" value="1"/>
</dbReference>
<name>A0AAE2RCZ0_AGRVI</name>
<feature type="domain" description="HTH gntR-type" evidence="4">
    <location>
        <begin position="1"/>
        <end position="64"/>
    </location>
</feature>
<gene>
    <name evidence="5" type="ORF">IEI95_018545</name>
</gene>
<evidence type="ECO:0000256" key="3">
    <source>
        <dbReference type="ARBA" id="ARBA00023163"/>
    </source>
</evidence>
<reference evidence="5" key="1">
    <citation type="submission" date="2020-11" db="EMBL/GenBank/DDBJ databases">
        <title>Agrobacterium vitis strain K377 genome.</title>
        <authorList>
            <person name="Xi H."/>
        </authorList>
    </citation>
    <scope>NUCLEOTIDE SEQUENCE</scope>
    <source>
        <strain evidence="5">K377</strain>
    </source>
</reference>
<dbReference type="InterPro" id="IPR011711">
    <property type="entry name" value="GntR_C"/>
</dbReference>
<dbReference type="InterPro" id="IPR036390">
    <property type="entry name" value="WH_DNA-bd_sf"/>
</dbReference>
<dbReference type="PROSITE" id="PS50949">
    <property type="entry name" value="HTH_GNTR"/>
    <property type="match status" value="1"/>
</dbReference>
<dbReference type="PANTHER" id="PTHR43537">
    <property type="entry name" value="TRANSCRIPTIONAL REGULATOR, GNTR FAMILY"/>
    <property type="match status" value="1"/>
</dbReference>
<keyword evidence="3" id="KW-0804">Transcription</keyword>
<dbReference type="InterPro" id="IPR036388">
    <property type="entry name" value="WH-like_DNA-bd_sf"/>
</dbReference>
<dbReference type="Proteomes" id="UP000655037">
    <property type="component" value="Unassembled WGS sequence"/>
</dbReference>
<dbReference type="GO" id="GO:0003677">
    <property type="term" value="F:DNA binding"/>
    <property type="evidence" value="ECO:0007669"/>
    <property type="project" value="UniProtKB-KW"/>
</dbReference>
<keyword evidence="1" id="KW-0805">Transcription regulation</keyword>
<dbReference type="SMART" id="SM00345">
    <property type="entry name" value="HTH_GNTR"/>
    <property type="match status" value="1"/>
</dbReference>
<dbReference type="Gene3D" id="1.10.10.10">
    <property type="entry name" value="Winged helix-like DNA-binding domain superfamily/Winged helix DNA-binding domain"/>
    <property type="match status" value="1"/>
</dbReference>
<evidence type="ECO:0000313" key="5">
    <source>
        <dbReference type="EMBL" id="MBF2716215.1"/>
    </source>
</evidence>
<dbReference type="Pfam" id="PF07729">
    <property type="entry name" value="FCD"/>
    <property type="match status" value="1"/>
</dbReference>